<evidence type="ECO:0000313" key="1">
    <source>
        <dbReference type="EMBL" id="KAJ8025408.1"/>
    </source>
</evidence>
<name>A0A9Q0YMU9_HOLLE</name>
<protein>
    <submittedName>
        <fullName evidence="1">Uncharacterized protein</fullName>
    </submittedName>
</protein>
<evidence type="ECO:0000313" key="2">
    <source>
        <dbReference type="Proteomes" id="UP001152320"/>
    </source>
</evidence>
<comment type="caution">
    <text evidence="1">The sequence shown here is derived from an EMBL/GenBank/DDBJ whole genome shotgun (WGS) entry which is preliminary data.</text>
</comment>
<dbReference type="EMBL" id="JAIZAY010000017">
    <property type="protein sequence ID" value="KAJ8025408.1"/>
    <property type="molecule type" value="Genomic_DNA"/>
</dbReference>
<reference evidence="1" key="1">
    <citation type="submission" date="2021-10" db="EMBL/GenBank/DDBJ databases">
        <title>Tropical sea cucumber genome reveals ecological adaptation and Cuvierian tubules defense mechanism.</title>
        <authorList>
            <person name="Chen T."/>
        </authorList>
    </citation>
    <scope>NUCLEOTIDE SEQUENCE</scope>
    <source>
        <strain evidence="1">Nanhai2018</strain>
        <tissue evidence="1">Muscle</tissue>
    </source>
</reference>
<accession>A0A9Q0YMU9</accession>
<gene>
    <name evidence="1" type="ORF">HOLleu_32955</name>
</gene>
<dbReference type="OrthoDB" id="7920740at2759"/>
<keyword evidence="2" id="KW-1185">Reference proteome</keyword>
<sequence>MAGNSIGYGPSRFQRLVFSGNPDDYEIWETKFLAYLRTQKLKSVIMEEAPTEPTEAVATYNSKNEEAYAELVQCLDDKSLGLIMREAVNDGKKAIRILRAHYQGNTKPRIVSLYMQLINIQMEKNESVTSYIIKAEKIIGALKRAKEVPSVKLLISILLKGLPPTYRQLSIHVTQSSEDISLSKFKVALKGFEQTDYFETHVSPKQQGEDTILKVADRKSCYCCRSTQHLVKDCDQADKMCKYHKGAKHFEKHCN</sequence>
<organism evidence="1 2">
    <name type="scientific">Holothuria leucospilota</name>
    <name type="common">Black long sea cucumber</name>
    <name type="synonym">Mertensiothuria leucospilota</name>
    <dbReference type="NCBI Taxonomy" id="206669"/>
    <lineage>
        <taxon>Eukaryota</taxon>
        <taxon>Metazoa</taxon>
        <taxon>Echinodermata</taxon>
        <taxon>Eleutherozoa</taxon>
        <taxon>Echinozoa</taxon>
        <taxon>Holothuroidea</taxon>
        <taxon>Aspidochirotacea</taxon>
        <taxon>Aspidochirotida</taxon>
        <taxon>Holothuriidae</taxon>
        <taxon>Holothuria</taxon>
    </lineage>
</organism>
<dbReference type="Proteomes" id="UP001152320">
    <property type="component" value="Chromosome 17"/>
</dbReference>
<proteinExistence type="predicted"/>
<dbReference type="Pfam" id="PF14223">
    <property type="entry name" value="Retrotran_gag_2"/>
    <property type="match status" value="1"/>
</dbReference>
<dbReference type="AlphaFoldDB" id="A0A9Q0YMU9"/>